<evidence type="ECO:0000256" key="1">
    <source>
        <dbReference type="SAM" id="Phobius"/>
    </source>
</evidence>
<keyword evidence="1" id="KW-1133">Transmembrane helix</keyword>
<gene>
    <name evidence="2" type="ORF">JAV76_11260</name>
</gene>
<evidence type="ECO:0000313" key="3">
    <source>
        <dbReference type="Proteomes" id="UP000602087"/>
    </source>
</evidence>
<reference evidence="2" key="1">
    <citation type="submission" date="2020-12" db="EMBL/GenBank/DDBJ databases">
        <title>Sanguibacter suaedae sp. nov., isolated from Suaeda aralocaspica.</title>
        <authorList>
            <person name="Ma Q."/>
        </authorList>
    </citation>
    <scope>NUCLEOTIDE SEQUENCE</scope>
    <source>
        <strain evidence="2">YZGR15</strain>
    </source>
</reference>
<protein>
    <submittedName>
        <fullName evidence="2">Uncharacterized protein</fullName>
    </submittedName>
</protein>
<comment type="caution">
    <text evidence="2">The sequence shown here is derived from an EMBL/GenBank/DDBJ whole genome shotgun (WGS) entry which is preliminary data.</text>
</comment>
<dbReference type="EMBL" id="JAEINH010000009">
    <property type="protein sequence ID" value="MBI9115591.1"/>
    <property type="molecule type" value="Genomic_DNA"/>
</dbReference>
<keyword evidence="3" id="KW-1185">Reference proteome</keyword>
<accession>A0A934I7E8</accession>
<feature type="transmembrane region" description="Helical" evidence="1">
    <location>
        <begin position="32"/>
        <end position="52"/>
    </location>
</feature>
<organism evidence="2 3">
    <name type="scientific">Sanguibacter suaedae</name>
    <dbReference type="NCBI Taxonomy" id="2795737"/>
    <lineage>
        <taxon>Bacteria</taxon>
        <taxon>Bacillati</taxon>
        <taxon>Actinomycetota</taxon>
        <taxon>Actinomycetes</taxon>
        <taxon>Micrococcales</taxon>
        <taxon>Sanguibacteraceae</taxon>
        <taxon>Sanguibacter</taxon>
    </lineage>
</organism>
<sequence length="57" mass="6166">MRRDTITVIVAALVAFATNVVLDVATDLPMLGRWGIAVAVALVVVTVGRKMWERDGK</sequence>
<dbReference type="RefSeq" id="WP_198734159.1">
    <property type="nucleotide sequence ID" value="NZ_JAEINH010000009.1"/>
</dbReference>
<keyword evidence="1" id="KW-0472">Membrane</keyword>
<name>A0A934I7E8_9MICO</name>
<dbReference type="AlphaFoldDB" id="A0A934I7E8"/>
<dbReference type="Proteomes" id="UP000602087">
    <property type="component" value="Unassembled WGS sequence"/>
</dbReference>
<keyword evidence="1" id="KW-0812">Transmembrane</keyword>
<proteinExistence type="predicted"/>
<evidence type="ECO:0000313" key="2">
    <source>
        <dbReference type="EMBL" id="MBI9115591.1"/>
    </source>
</evidence>